<proteinExistence type="predicted"/>
<evidence type="ECO:0000313" key="1">
    <source>
        <dbReference type="EMBL" id="CAG8457680.1"/>
    </source>
</evidence>
<dbReference type="Proteomes" id="UP000789901">
    <property type="component" value="Unassembled WGS sequence"/>
</dbReference>
<name>A0ABM8VVR6_GIGMA</name>
<dbReference type="EMBL" id="CAJVQB010000009">
    <property type="protein sequence ID" value="CAG8457680.1"/>
    <property type="molecule type" value="Genomic_DNA"/>
</dbReference>
<reference evidence="1 2" key="1">
    <citation type="submission" date="2021-06" db="EMBL/GenBank/DDBJ databases">
        <authorList>
            <person name="Kallberg Y."/>
            <person name="Tangrot J."/>
            <person name="Rosling A."/>
        </authorList>
    </citation>
    <scope>NUCLEOTIDE SEQUENCE [LARGE SCALE GENOMIC DNA]</scope>
    <source>
        <strain evidence="1 2">120-4 pot B 10/14</strain>
    </source>
</reference>
<sequence length="196" mass="22938">MLKYNSKAPSKEILDSLLAQQKIEVLKLCYNLQQKLLNKLLEKKRIEQAIIKIPTIQLSKRDKNQLSKIKLWKLSDFTLHIEVNKIVESTMWSQLGYLARESWIKDIVQECLKQKLMDSVKKLRNKGYLIEDNIVNLELNKTNSVEKNSMDYVDEIDDMDINENIDNLDSIDNMSNIDNMDNMDSINDMGNDEQIE</sequence>
<protein>
    <submittedName>
        <fullName evidence="1">37697_t:CDS:1</fullName>
    </submittedName>
</protein>
<comment type="caution">
    <text evidence="1">The sequence shown here is derived from an EMBL/GenBank/DDBJ whole genome shotgun (WGS) entry which is preliminary data.</text>
</comment>
<gene>
    <name evidence="1" type="ORF">GMARGA_LOCUS142</name>
</gene>
<organism evidence="1 2">
    <name type="scientific">Gigaspora margarita</name>
    <dbReference type="NCBI Taxonomy" id="4874"/>
    <lineage>
        <taxon>Eukaryota</taxon>
        <taxon>Fungi</taxon>
        <taxon>Fungi incertae sedis</taxon>
        <taxon>Mucoromycota</taxon>
        <taxon>Glomeromycotina</taxon>
        <taxon>Glomeromycetes</taxon>
        <taxon>Diversisporales</taxon>
        <taxon>Gigasporaceae</taxon>
        <taxon>Gigaspora</taxon>
    </lineage>
</organism>
<keyword evidence="2" id="KW-1185">Reference proteome</keyword>
<accession>A0ABM8VVR6</accession>
<evidence type="ECO:0000313" key="2">
    <source>
        <dbReference type="Proteomes" id="UP000789901"/>
    </source>
</evidence>